<dbReference type="Proteomes" id="UP000248584">
    <property type="component" value="Unassembled WGS sequence"/>
</dbReference>
<evidence type="ECO:0000259" key="1">
    <source>
        <dbReference type="SMART" id="SM00642"/>
    </source>
</evidence>
<proteinExistence type="predicted"/>
<evidence type="ECO:0000313" key="3">
    <source>
        <dbReference type="Proteomes" id="UP000248584"/>
    </source>
</evidence>
<dbReference type="EMBL" id="QKZR01000001">
    <property type="protein sequence ID" value="PZX44180.1"/>
    <property type="molecule type" value="Genomic_DNA"/>
</dbReference>
<evidence type="ECO:0000313" key="2">
    <source>
        <dbReference type="EMBL" id="PZX44180.1"/>
    </source>
</evidence>
<dbReference type="InterPro" id="IPR013780">
    <property type="entry name" value="Glyco_hydro_b"/>
</dbReference>
<keyword evidence="3" id="KW-1185">Reference proteome</keyword>
<comment type="caution">
    <text evidence="2">The sequence shown here is derived from an EMBL/GenBank/DDBJ whole genome shotgun (WGS) entry which is preliminary data.</text>
</comment>
<dbReference type="InterPro" id="IPR017853">
    <property type="entry name" value="GH"/>
</dbReference>
<accession>A0ABX5Q2F5</accession>
<feature type="domain" description="Glycosyl hydrolase family 13 catalytic" evidence="1">
    <location>
        <begin position="62"/>
        <end position="380"/>
    </location>
</feature>
<keyword evidence="2" id="KW-0378">Hydrolase</keyword>
<dbReference type="Gene3D" id="2.60.40.1180">
    <property type="entry name" value="Golgi alpha-mannosidase II"/>
    <property type="match status" value="1"/>
</dbReference>
<reference evidence="2 3" key="1">
    <citation type="submission" date="2018-06" db="EMBL/GenBank/DDBJ databases">
        <title>Genomic Encyclopedia of Archaeal and Bacterial Type Strains, Phase II (KMG-II): from individual species to whole genera.</title>
        <authorList>
            <person name="Goeker M."/>
        </authorList>
    </citation>
    <scope>NUCLEOTIDE SEQUENCE [LARGE SCALE GENOMIC DNA]</scope>
    <source>
        <strain evidence="2 3">DSM 17205</strain>
    </source>
</reference>
<dbReference type="PANTHER" id="PTHR10357:SF179">
    <property type="entry name" value="NEUTRAL AND BASIC AMINO ACID TRANSPORT PROTEIN RBAT"/>
    <property type="match status" value="1"/>
</dbReference>
<dbReference type="Gene3D" id="3.20.20.80">
    <property type="entry name" value="Glycosidases"/>
    <property type="match status" value="1"/>
</dbReference>
<organism evidence="2 3">
    <name type="scientific">Nonlabens dokdonensis</name>
    <dbReference type="NCBI Taxonomy" id="328515"/>
    <lineage>
        <taxon>Bacteria</taxon>
        <taxon>Pseudomonadati</taxon>
        <taxon>Bacteroidota</taxon>
        <taxon>Flavobacteriia</taxon>
        <taxon>Flavobacteriales</taxon>
        <taxon>Flavobacteriaceae</taxon>
        <taxon>Nonlabens</taxon>
    </lineage>
</organism>
<dbReference type="PROSITE" id="PS51257">
    <property type="entry name" value="PROKAR_LIPOPROTEIN"/>
    <property type="match status" value="1"/>
</dbReference>
<name>A0ABX5Q2F5_9FLAO</name>
<dbReference type="SUPFAM" id="SSF51011">
    <property type="entry name" value="Glycosyl hydrolase domain"/>
    <property type="match status" value="1"/>
</dbReference>
<keyword evidence="2" id="KW-0326">Glycosidase</keyword>
<dbReference type="GO" id="GO:0016798">
    <property type="term" value="F:hydrolase activity, acting on glycosyl bonds"/>
    <property type="evidence" value="ECO:0007669"/>
    <property type="project" value="UniProtKB-KW"/>
</dbReference>
<dbReference type="InterPro" id="IPR006047">
    <property type="entry name" value="GH13_cat_dom"/>
</dbReference>
<dbReference type="RefSeq" id="WP_015362026.1">
    <property type="nucleotide sequence ID" value="NZ_QKZR01000001.1"/>
</dbReference>
<dbReference type="PANTHER" id="PTHR10357">
    <property type="entry name" value="ALPHA-AMYLASE FAMILY MEMBER"/>
    <property type="match status" value="1"/>
</dbReference>
<sequence length="461" mass="52077">MKYLSRFLLLYTFLLFVSCNQDDESPNGNETEPVGVTEPEGYQQYGVPFNDIPANEDIVMYEVNLRAFSNGGDLQGVINKLDHIESLGVNVIWLMPIYPQGQLRSVGSPYSVRDYKAVSTEYGDLEDLRRLTTLAHQREIAVILDWVANHTSWDNEWIRNNSDWYTKDANGIIIHPAGTNWQDVADLNYENEDMRDAMIDAMKYWIYEANIDGFRCDYADGVPADFWSQAWQEVRSIPNRDLILFAEGDRSDHFDAGFDLSFGWDFYSGLKNVYSGQPASNLIQVATIEYTSVPTGKEVVRFTTNHDESAWDATTVSIFGGIDGALSAQAVTVFMGGVPLIYGSQEVGQLSTVPFFSNSSIDWNQNPTMLESYKKMMTFYSNSPTARKGTNTVYNDIDVIMFKKSLNGDEVILIANTRNSSRTITIPAALDNTTWTDIMTNTSITFNGQLVLRPFEFYILD</sequence>
<protein>
    <submittedName>
        <fullName evidence="2">Glycosidase</fullName>
    </submittedName>
</protein>
<gene>
    <name evidence="2" type="ORF">LX97_01189</name>
</gene>
<dbReference type="SMART" id="SM00642">
    <property type="entry name" value="Aamy"/>
    <property type="match status" value="1"/>
</dbReference>
<dbReference type="CDD" id="cd11313">
    <property type="entry name" value="AmyAc_arch_bac_AmyA"/>
    <property type="match status" value="1"/>
</dbReference>
<dbReference type="SUPFAM" id="SSF51445">
    <property type="entry name" value="(Trans)glycosidases"/>
    <property type="match status" value="1"/>
</dbReference>
<dbReference type="Pfam" id="PF00128">
    <property type="entry name" value="Alpha-amylase"/>
    <property type="match status" value="2"/>
</dbReference>